<evidence type="ECO:0000256" key="9">
    <source>
        <dbReference type="ARBA" id="ARBA00023004"/>
    </source>
</evidence>
<evidence type="ECO:0000256" key="12">
    <source>
        <dbReference type="SAM" id="SignalP"/>
    </source>
</evidence>
<keyword evidence="8" id="KW-1133">Transmembrane helix</keyword>
<feature type="chain" id="PRO_5003171858" evidence="12">
    <location>
        <begin position="24"/>
        <end position="255"/>
    </location>
</feature>
<keyword evidence="2" id="KW-0813">Transport</keyword>
<evidence type="ECO:0000256" key="7">
    <source>
        <dbReference type="ARBA" id="ARBA00022982"/>
    </source>
</evidence>
<dbReference type="InterPro" id="IPR036909">
    <property type="entry name" value="Cyt_c-like_dom_sf"/>
</dbReference>
<dbReference type="Gene3D" id="1.10.760.10">
    <property type="entry name" value="Cytochrome c-like domain"/>
    <property type="match status" value="1"/>
</dbReference>
<protein>
    <submittedName>
        <fullName evidence="14">Putative cache sensor protein</fullName>
    </submittedName>
</protein>
<evidence type="ECO:0000313" key="14">
    <source>
        <dbReference type="EMBL" id="ADP71068.1"/>
    </source>
</evidence>
<dbReference type="STRING" id="648757.Rvan_1826"/>
<keyword evidence="3" id="KW-1003">Cell membrane</keyword>
<evidence type="ECO:0000256" key="6">
    <source>
        <dbReference type="ARBA" id="ARBA00022723"/>
    </source>
</evidence>
<keyword evidence="6 11" id="KW-0479">Metal-binding</keyword>
<feature type="domain" description="Cytochrome c" evidence="13">
    <location>
        <begin position="26"/>
        <end position="125"/>
    </location>
</feature>
<evidence type="ECO:0000256" key="11">
    <source>
        <dbReference type="PROSITE-ProRule" id="PRU00433"/>
    </source>
</evidence>
<keyword evidence="15" id="KW-1185">Reference proteome</keyword>
<dbReference type="eggNOG" id="COG3474">
    <property type="taxonomic scope" value="Bacteria"/>
</dbReference>
<evidence type="ECO:0000256" key="5">
    <source>
        <dbReference type="ARBA" id="ARBA00022692"/>
    </source>
</evidence>
<dbReference type="SUPFAM" id="SSF46626">
    <property type="entry name" value="Cytochrome c"/>
    <property type="match status" value="1"/>
</dbReference>
<keyword evidence="7" id="KW-0249">Electron transport</keyword>
<dbReference type="GO" id="GO:0046872">
    <property type="term" value="F:metal ion binding"/>
    <property type="evidence" value="ECO:0007669"/>
    <property type="project" value="UniProtKB-KW"/>
</dbReference>
<dbReference type="Gene3D" id="3.30.450.20">
    <property type="entry name" value="PAS domain"/>
    <property type="match status" value="1"/>
</dbReference>
<evidence type="ECO:0000256" key="1">
    <source>
        <dbReference type="ARBA" id="ARBA00004651"/>
    </source>
</evidence>
<keyword evidence="9 11" id="KW-0408">Iron</keyword>
<evidence type="ECO:0000256" key="2">
    <source>
        <dbReference type="ARBA" id="ARBA00022448"/>
    </source>
</evidence>
<dbReference type="GO" id="GO:0005886">
    <property type="term" value="C:plasma membrane"/>
    <property type="evidence" value="ECO:0007669"/>
    <property type="project" value="UniProtKB-SubCell"/>
</dbReference>
<dbReference type="Pfam" id="PF17200">
    <property type="entry name" value="sCache_2"/>
    <property type="match status" value="1"/>
</dbReference>
<dbReference type="InterPro" id="IPR009056">
    <property type="entry name" value="Cyt_c-like_dom"/>
</dbReference>
<keyword evidence="4 11" id="KW-0349">Heme</keyword>
<dbReference type="InterPro" id="IPR033480">
    <property type="entry name" value="sCache_2"/>
</dbReference>
<name>E3I033_RHOVT</name>
<evidence type="ECO:0000313" key="15">
    <source>
        <dbReference type="Proteomes" id="UP000001399"/>
    </source>
</evidence>
<dbReference type="PRINTS" id="PR00604">
    <property type="entry name" value="CYTCHRMECIAB"/>
</dbReference>
<keyword evidence="5" id="KW-0812">Transmembrane</keyword>
<dbReference type="KEGG" id="rva:Rvan_1826"/>
<evidence type="ECO:0000256" key="8">
    <source>
        <dbReference type="ARBA" id="ARBA00022989"/>
    </source>
</evidence>
<sequence>MRRQSGAILAIVGVLGSANIAGAETVEEIAGRQVFHRCQACHSVDPGKLGFGPNLHGIVGRPAASLPTFVYSDGLKSSGLVWNEETLRKWISDNTKLVPGTRMRHVAINDRAEQDYLLAYLKAQSDNMGPAQAQVLLDRAVSFVEREGPQRAFAAFNDRANGGFVARELYVFVFDMKGRYMASGANPALTGTDVLAMKDAEGKELVREMINIAQSAGSGEVDYVWLNRAENKVEHKRSFIRRVGDYIVGVGYYLN</sequence>
<dbReference type="AlphaFoldDB" id="E3I033"/>
<dbReference type="PROSITE" id="PS51007">
    <property type="entry name" value="CYTC"/>
    <property type="match status" value="1"/>
</dbReference>
<dbReference type="GO" id="GO:0009055">
    <property type="term" value="F:electron transfer activity"/>
    <property type="evidence" value="ECO:0007669"/>
    <property type="project" value="InterPro"/>
</dbReference>
<dbReference type="InterPro" id="IPR002327">
    <property type="entry name" value="Cyt_c_1A/1B"/>
</dbReference>
<dbReference type="OrthoDB" id="9805828at2"/>
<dbReference type="PANTHER" id="PTHR11961">
    <property type="entry name" value="CYTOCHROME C"/>
    <property type="match status" value="1"/>
</dbReference>
<organism evidence="14 15">
    <name type="scientific">Rhodomicrobium vannielii (strain ATCC 17100 / DSM 162 / LMG 4299 / NCIMB 10020 / ATH 3.1.1)</name>
    <dbReference type="NCBI Taxonomy" id="648757"/>
    <lineage>
        <taxon>Bacteria</taxon>
        <taxon>Pseudomonadati</taxon>
        <taxon>Pseudomonadota</taxon>
        <taxon>Alphaproteobacteria</taxon>
        <taxon>Hyphomicrobiales</taxon>
        <taxon>Hyphomicrobiaceae</taxon>
        <taxon>Rhodomicrobium</taxon>
    </lineage>
</organism>
<proteinExistence type="predicted"/>
<evidence type="ECO:0000256" key="3">
    <source>
        <dbReference type="ARBA" id="ARBA00022475"/>
    </source>
</evidence>
<keyword evidence="12" id="KW-0732">Signal</keyword>
<dbReference type="HOGENOM" id="CLU_1089414_0_0_5"/>
<dbReference type="EMBL" id="CP002292">
    <property type="protein sequence ID" value="ADP71068.1"/>
    <property type="molecule type" value="Genomic_DNA"/>
</dbReference>
<dbReference type="Proteomes" id="UP000001399">
    <property type="component" value="Chromosome"/>
</dbReference>
<accession>E3I033</accession>
<feature type="signal peptide" evidence="12">
    <location>
        <begin position="1"/>
        <end position="23"/>
    </location>
</feature>
<dbReference type="GO" id="GO:0020037">
    <property type="term" value="F:heme binding"/>
    <property type="evidence" value="ECO:0007669"/>
    <property type="project" value="InterPro"/>
</dbReference>
<keyword evidence="10" id="KW-0472">Membrane</keyword>
<evidence type="ECO:0000256" key="4">
    <source>
        <dbReference type="ARBA" id="ARBA00022617"/>
    </source>
</evidence>
<dbReference type="SMART" id="SM01049">
    <property type="entry name" value="Cache_2"/>
    <property type="match status" value="1"/>
</dbReference>
<dbReference type="eggNOG" id="COG4564">
    <property type="taxonomic scope" value="Bacteria"/>
</dbReference>
<reference evidence="15" key="1">
    <citation type="journal article" date="2011" name="J. Bacteriol.">
        <title>Genome sequences of eight morphologically diverse alphaproteobacteria.</title>
        <authorList>
            <consortium name="US DOE Joint Genome Institute"/>
            <person name="Brown P.J."/>
            <person name="Kysela D.T."/>
            <person name="Buechlein A."/>
            <person name="Hemmerich C."/>
            <person name="Brun Y.V."/>
        </authorList>
    </citation>
    <scope>NUCLEOTIDE SEQUENCE [LARGE SCALE GENOMIC DNA]</scope>
    <source>
        <strain evidence="15">ATCC 17100 / ATH 3.1.1 / DSM 162 / LMG 4299</strain>
    </source>
</reference>
<gene>
    <name evidence="14" type="ordered locus">Rvan_1826</name>
</gene>
<evidence type="ECO:0000259" key="13">
    <source>
        <dbReference type="PROSITE" id="PS51007"/>
    </source>
</evidence>
<evidence type="ECO:0000256" key="10">
    <source>
        <dbReference type="ARBA" id="ARBA00023136"/>
    </source>
</evidence>
<dbReference type="RefSeq" id="WP_013419458.1">
    <property type="nucleotide sequence ID" value="NC_014664.1"/>
</dbReference>
<comment type="subcellular location">
    <subcellularLocation>
        <location evidence="1">Cell membrane</location>
        <topology evidence="1">Multi-pass membrane protein</topology>
    </subcellularLocation>
</comment>